<name>A0ABY8QTM4_9MICO</name>
<accession>A0ABY8QTM4</accession>
<evidence type="ECO:0000313" key="1">
    <source>
        <dbReference type="EMBL" id="WGW11776.1"/>
    </source>
</evidence>
<dbReference type="InterPro" id="IPR047990">
    <property type="entry name" value="DLW39-like"/>
</dbReference>
<dbReference type="EMBL" id="CP090958">
    <property type="protein sequence ID" value="WGW11776.1"/>
    <property type="molecule type" value="Genomic_DNA"/>
</dbReference>
<reference evidence="1 2" key="1">
    <citation type="submission" date="2023-05" db="EMBL/GenBank/DDBJ databases">
        <title>Lithophilousrod everest ZFBP1038 complete genpme.</title>
        <authorList>
            <person name="Tian M."/>
        </authorList>
    </citation>
    <scope>NUCLEOTIDE SEQUENCE [LARGE SCALE GENOMIC DNA]</scope>
    <source>
        <strain evidence="1 2">ZFBP1038</strain>
    </source>
</reference>
<sequence length="40" mass="4428">MKKLALVASLAVVGLTVVWQKRKAHRVDHALWADATDTVE</sequence>
<keyword evidence="2" id="KW-1185">Reference proteome</keyword>
<gene>
    <name evidence="1" type="ORF">LWF01_17040</name>
</gene>
<dbReference type="NCBIfam" id="NF038356">
    <property type="entry name" value="actino_DLW39"/>
    <property type="match status" value="1"/>
</dbReference>
<protein>
    <submittedName>
        <fullName evidence="1">DLW-39 family protein</fullName>
    </submittedName>
</protein>
<evidence type="ECO:0000313" key="2">
    <source>
        <dbReference type="Proteomes" id="UP001209083"/>
    </source>
</evidence>
<organism evidence="1 2">
    <name type="scientific">Saxibacter everestensis</name>
    <dbReference type="NCBI Taxonomy" id="2909229"/>
    <lineage>
        <taxon>Bacteria</taxon>
        <taxon>Bacillati</taxon>
        <taxon>Actinomycetota</taxon>
        <taxon>Actinomycetes</taxon>
        <taxon>Micrococcales</taxon>
        <taxon>Brevibacteriaceae</taxon>
        <taxon>Saxibacter</taxon>
    </lineage>
</organism>
<proteinExistence type="predicted"/>
<dbReference type="RefSeq" id="WP_349638567.1">
    <property type="nucleotide sequence ID" value="NZ_CP090958.1"/>
</dbReference>
<dbReference type="Proteomes" id="UP001209083">
    <property type="component" value="Chromosome"/>
</dbReference>